<protein>
    <submittedName>
        <fullName evidence="7">Radical SAM protein</fullName>
    </submittedName>
</protein>
<reference evidence="7 8" key="1">
    <citation type="submission" date="2020-10" db="EMBL/GenBank/DDBJ databases">
        <title>Connecting structure to function with the recovery of over 1000 high-quality activated sludge metagenome-assembled genomes encoding full-length rRNA genes using long-read sequencing.</title>
        <authorList>
            <person name="Singleton C.M."/>
            <person name="Petriglieri F."/>
            <person name="Kristensen J.M."/>
            <person name="Kirkegaard R.H."/>
            <person name="Michaelsen T.Y."/>
            <person name="Andersen M.H."/>
            <person name="Karst S.M."/>
            <person name="Dueholm M.S."/>
            <person name="Nielsen P.H."/>
            <person name="Albertsen M."/>
        </authorList>
    </citation>
    <scope>NUCLEOTIDE SEQUENCE [LARGE SCALE GENOMIC DNA]</scope>
    <source>
        <strain evidence="7">EsbW_18-Q3-R4-48_BATAC.463</strain>
    </source>
</reference>
<evidence type="ECO:0000259" key="6">
    <source>
        <dbReference type="PROSITE" id="PS51918"/>
    </source>
</evidence>
<gene>
    <name evidence="7" type="ORF">IPJ38_01210</name>
</gene>
<dbReference type="Pfam" id="PF04055">
    <property type="entry name" value="Radical_SAM"/>
    <property type="match status" value="1"/>
</dbReference>
<comment type="caution">
    <text evidence="7">The sequence shown here is derived from an EMBL/GenBank/DDBJ whole genome shotgun (WGS) entry which is preliminary data.</text>
</comment>
<keyword evidence="5" id="KW-0411">Iron-sulfur</keyword>
<dbReference type="CDD" id="cd01335">
    <property type="entry name" value="Radical_SAM"/>
    <property type="match status" value="1"/>
</dbReference>
<dbReference type="InterPro" id="IPR013785">
    <property type="entry name" value="Aldolase_TIM"/>
</dbReference>
<evidence type="ECO:0000256" key="5">
    <source>
        <dbReference type="ARBA" id="ARBA00023014"/>
    </source>
</evidence>
<evidence type="ECO:0000256" key="2">
    <source>
        <dbReference type="ARBA" id="ARBA00022691"/>
    </source>
</evidence>
<sequence>MLSPAIDRRWQKVAIWGAGKFGEQCLELLQRNEIEVVRFVDRTPPECGTVACIPVLESRSFLADHNNFADLDAVVFAMLSDHAPMRDELRSIGFTGDAVTYHTWMKESDLLKQRQRLLAGKLFKQDGGADDSALLDALLTTIPADGRLALYGAGPLSHYLLGLSPGLRARVHCIIEPQPELAHTELHGIPVKPLAAVSEIDTLWLTPTAYLDNLDARHALAKLPIQPKIVDWESLVDALPGELQPGHAFHDAEYNIYPLPIPPIDFEPGLDFLLIDFPARFLGLMPNGLGYVNNILKTTSCRFQTADLDMIFYHRYHSRRLLDGEKRLYTPSGKEMPTDPWGVTTTEDFWYNPDYVEYFRKELDRTTERLIAANPKILGLSLHGTNRLVSTEIIGKLRLARPEMIIVVGGYDCNNAKTSPRVIEDYDYMVIFEAENSLPPLIDALLAGRRHFHIPGVIAKSRLASVLGTPFAPAALPEDIDALGFPTYEWADIQLYRNYNAYQLIPIILSRGCRWSRCNFCGERFHWRRRDPVKVADEIEWFADNGGRLFHFNDSDLSGDPEAVRAVCKEIIRRGIRDVTMVGQLRVQKGYTEDYFKVLKEAGFGNLRYGIDGWSKNTLKLHKKGYTLGMIEEVLSYTKSAGIGVGINLVIGIPGETDADIDETIDNIIKNRDKFDLIENLNTLILTTASVYWTDPAKFGIVLQGNMEELEVKYPVVIPTTLWHSTGPFIEQQVRRERLERILDATEAYNIKIGGYADRKAKQLTGKSA</sequence>
<dbReference type="PANTHER" id="PTHR43409">
    <property type="entry name" value="ANAEROBIC MAGNESIUM-PROTOPORPHYRIN IX MONOMETHYL ESTER CYCLASE-RELATED"/>
    <property type="match status" value="1"/>
</dbReference>
<keyword evidence="3" id="KW-0479">Metal-binding</keyword>
<dbReference type="GO" id="GO:0003824">
    <property type="term" value="F:catalytic activity"/>
    <property type="evidence" value="ECO:0007669"/>
    <property type="project" value="InterPro"/>
</dbReference>
<proteinExistence type="predicted"/>
<accession>A0A935JZT9</accession>
<organism evidence="7 8">
    <name type="scientific">Candidatus Dechloromonas phosphorivorans</name>
    <dbReference type="NCBI Taxonomy" id="2899244"/>
    <lineage>
        <taxon>Bacteria</taxon>
        <taxon>Pseudomonadati</taxon>
        <taxon>Pseudomonadota</taxon>
        <taxon>Betaproteobacteria</taxon>
        <taxon>Rhodocyclales</taxon>
        <taxon>Azonexaceae</taxon>
        <taxon>Dechloromonas</taxon>
    </lineage>
</organism>
<dbReference type="SFLD" id="SFLDS00029">
    <property type="entry name" value="Radical_SAM"/>
    <property type="match status" value="1"/>
</dbReference>
<dbReference type="InterPro" id="IPR007197">
    <property type="entry name" value="rSAM"/>
</dbReference>
<keyword evidence="4" id="KW-0408">Iron</keyword>
<dbReference type="Proteomes" id="UP000739411">
    <property type="component" value="Unassembled WGS sequence"/>
</dbReference>
<dbReference type="GO" id="GO:0051536">
    <property type="term" value="F:iron-sulfur cluster binding"/>
    <property type="evidence" value="ECO:0007669"/>
    <property type="project" value="UniProtKB-KW"/>
</dbReference>
<evidence type="ECO:0000256" key="1">
    <source>
        <dbReference type="ARBA" id="ARBA00001966"/>
    </source>
</evidence>
<evidence type="ECO:0000313" key="8">
    <source>
        <dbReference type="Proteomes" id="UP000739411"/>
    </source>
</evidence>
<name>A0A935JZT9_9RHOO</name>
<keyword evidence="2" id="KW-0949">S-adenosyl-L-methionine</keyword>
<dbReference type="AlphaFoldDB" id="A0A935JZT9"/>
<dbReference type="Gene3D" id="3.20.20.70">
    <property type="entry name" value="Aldolase class I"/>
    <property type="match status" value="1"/>
</dbReference>
<dbReference type="InterPro" id="IPR058240">
    <property type="entry name" value="rSAM_sf"/>
</dbReference>
<dbReference type="SMART" id="SM00729">
    <property type="entry name" value="Elp3"/>
    <property type="match status" value="1"/>
</dbReference>
<dbReference type="InterPro" id="IPR051198">
    <property type="entry name" value="BchE-like"/>
</dbReference>
<dbReference type="PROSITE" id="PS51918">
    <property type="entry name" value="RADICAL_SAM"/>
    <property type="match status" value="1"/>
</dbReference>
<evidence type="ECO:0000313" key="7">
    <source>
        <dbReference type="EMBL" id="MBK7413924.1"/>
    </source>
</evidence>
<dbReference type="InterPro" id="IPR006638">
    <property type="entry name" value="Elp3/MiaA/NifB-like_rSAM"/>
</dbReference>
<dbReference type="SFLD" id="SFLDG01082">
    <property type="entry name" value="B12-binding_domain_containing"/>
    <property type="match status" value="1"/>
</dbReference>
<evidence type="ECO:0000256" key="4">
    <source>
        <dbReference type="ARBA" id="ARBA00023004"/>
    </source>
</evidence>
<dbReference type="SUPFAM" id="SSF102114">
    <property type="entry name" value="Radical SAM enzymes"/>
    <property type="match status" value="1"/>
</dbReference>
<comment type="cofactor">
    <cofactor evidence="1">
        <name>[4Fe-4S] cluster</name>
        <dbReference type="ChEBI" id="CHEBI:49883"/>
    </cofactor>
</comment>
<evidence type="ECO:0000256" key="3">
    <source>
        <dbReference type="ARBA" id="ARBA00022723"/>
    </source>
</evidence>
<dbReference type="GO" id="GO:0046872">
    <property type="term" value="F:metal ion binding"/>
    <property type="evidence" value="ECO:0007669"/>
    <property type="project" value="UniProtKB-KW"/>
</dbReference>
<feature type="domain" description="Radical SAM core" evidence="6">
    <location>
        <begin position="497"/>
        <end position="752"/>
    </location>
</feature>
<dbReference type="EMBL" id="JADJMS010000005">
    <property type="protein sequence ID" value="MBK7413924.1"/>
    <property type="molecule type" value="Genomic_DNA"/>
</dbReference>